<dbReference type="Gene3D" id="3.30.1330.80">
    <property type="entry name" value="Hypothetical protein, similar to alpha- acetolactate decarboxylase, domain 2"/>
    <property type="match status" value="1"/>
</dbReference>
<dbReference type="EMBL" id="FQUW01000025">
    <property type="protein sequence ID" value="SHF36727.1"/>
    <property type="molecule type" value="Genomic_DNA"/>
</dbReference>
<dbReference type="OrthoDB" id="9791702at2"/>
<gene>
    <name evidence="2" type="ORF">SAMN02745218_02070</name>
</gene>
<dbReference type="PIRSF" id="PIRSF016702">
    <property type="entry name" value="DNA_bp_PD1"/>
    <property type="match status" value="1"/>
</dbReference>
<organism evidence="2 3">
    <name type="scientific">Desulfofundulus australicus DSM 11792</name>
    <dbReference type="NCBI Taxonomy" id="1121425"/>
    <lineage>
        <taxon>Bacteria</taxon>
        <taxon>Bacillati</taxon>
        <taxon>Bacillota</taxon>
        <taxon>Clostridia</taxon>
        <taxon>Eubacteriales</taxon>
        <taxon>Peptococcaceae</taxon>
        <taxon>Desulfofundulus</taxon>
    </lineage>
</organism>
<feature type="domain" description="PPC" evidence="1">
    <location>
        <begin position="6"/>
        <end position="146"/>
    </location>
</feature>
<sequence>MLIQPVGRGRMLMGRLSKGTDLLISLTELCVHENIRLGVIRAIGAVTRARLGFYHQEQRTYKYLEFNNPCEIISLEGNISLKDGQPFVHAHIALMSADGSMIGGHLAEGTEVFACEYVITELLHEQERDFERVFDEATGLYLWPMDNQ</sequence>
<reference evidence="3" key="1">
    <citation type="submission" date="2016-11" db="EMBL/GenBank/DDBJ databases">
        <authorList>
            <person name="Varghese N."/>
            <person name="Submissions S."/>
        </authorList>
    </citation>
    <scope>NUCLEOTIDE SEQUENCE [LARGE SCALE GENOMIC DNA]</scope>
    <source>
        <strain evidence="3">DSM 11792</strain>
    </source>
</reference>
<evidence type="ECO:0000313" key="2">
    <source>
        <dbReference type="EMBL" id="SHF36727.1"/>
    </source>
</evidence>
<dbReference type="InterPro" id="IPR025707">
    <property type="entry name" value="DNA_bp_PD1"/>
</dbReference>
<dbReference type="PANTHER" id="PTHR34988:SF1">
    <property type="entry name" value="DNA-BINDING PROTEIN"/>
    <property type="match status" value="1"/>
</dbReference>
<protein>
    <recommendedName>
        <fullName evidence="1">PPC domain-containing protein</fullName>
    </recommendedName>
</protein>
<evidence type="ECO:0000259" key="1">
    <source>
        <dbReference type="PROSITE" id="PS51742"/>
    </source>
</evidence>
<dbReference type="Proteomes" id="UP000184196">
    <property type="component" value="Unassembled WGS sequence"/>
</dbReference>
<dbReference type="Pfam" id="PF03479">
    <property type="entry name" value="PCC"/>
    <property type="match status" value="1"/>
</dbReference>
<name>A0A1M5B311_9FIRM</name>
<dbReference type="InterPro" id="IPR005175">
    <property type="entry name" value="PPC_dom"/>
</dbReference>
<evidence type="ECO:0000313" key="3">
    <source>
        <dbReference type="Proteomes" id="UP000184196"/>
    </source>
</evidence>
<keyword evidence="3" id="KW-1185">Reference proteome</keyword>
<accession>A0A1M5B311</accession>
<dbReference type="PANTHER" id="PTHR34988">
    <property type="entry name" value="PROTEIN, PUTATIVE-RELATED"/>
    <property type="match status" value="1"/>
</dbReference>
<dbReference type="SUPFAM" id="SSF117856">
    <property type="entry name" value="AF0104/ALDC/Ptd012-like"/>
    <property type="match status" value="1"/>
</dbReference>
<dbReference type="CDD" id="cd11378">
    <property type="entry name" value="DUF296"/>
    <property type="match status" value="1"/>
</dbReference>
<dbReference type="PROSITE" id="PS51742">
    <property type="entry name" value="PPC"/>
    <property type="match status" value="1"/>
</dbReference>
<dbReference type="AlphaFoldDB" id="A0A1M5B311"/>
<dbReference type="RefSeq" id="WP_083543199.1">
    <property type="nucleotide sequence ID" value="NZ_FQUW01000025.1"/>
</dbReference>
<proteinExistence type="predicted"/>